<keyword evidence="6" id="KW-0474">Menaquinone biosynthesis</keyword>
<sequence length="456" mass="50081">MLAARSFPPPGAAPRALPSRARSRGRRRRRRDPGPAAPAPRRSRPVWSQIESKVLRGERLTTAEGVHLLTDAPLLELGALAHEVRARKTDPRLVTYVVDTNPNYTNVCTVDCHFCAFYRKPGSTGPDVYTHDVEGVMKMMADADALGATTVLLQGGLNPAIPWDFYPTIVREARRRYPHITPHFFSAPEIHQMAEVSGLTIRGVLEALHAAGQTSLPGGGAEILATRVRRRVSIKKGGPEAWLDVHRAAHEVGMRSTATMMYGHVETPAEIVEHFDHIRSLQDDTGGFTAFVPWSYKRGNTPMESKVKHVAGASMYLRVLAASRLYLDNFDHIQATWFSEGKKTGQISLHFGADDFGGTLFEENVHLATGHLAKTTVAEVETLIRESGFTPAQRTTHYEILRVGEGPEALARMGDEVPLFVETLAEPPAEYPAYLEGEARDAGPRAAGPPTLVMPR</sequence>
<dbReference type="Gene3D" id="3.20.20.70">
    <property type="entry name" value="Aldolase class I"/>
    <property type="match status" value="1"/>
</dbReference>
<dbReference type="NCBIfam" id="TIGR00423">
    <property type="entry name" value="CofH family radical SAM protein"/>
    <property type="match status" value="1"/>
</dbReference>
<feature type="region of interest" description="Disordered" evidence="7">
    <location>
        <begin position="1"/>
        <end position="45"/>
    </location>
</feature>
<gene>
    <name evidence="6 9" type="primary">mqnC</name>
    <name evidence="9" type="ORF">ENR23_03855</name>
</gene>
<dbReference type="CDD" id="cd01335">
    <property type="entry name" value="Radical_SAM"/>
    <property type="match status" value="1"/>
</dbReference>
<keyword evidence="6" id="KW-0560">Oxidoreductase</keyword>
<dbReference type="GO" id="GO:0044689">
    <property type="term" value="F:7,8-didemethyl-8-hydroxy-5-deazariboflavin synthase activity"/>
    <property type="evidence" value="ECO:0007669"/>
    <property type="project" value="TreeGrafter"/>
</dbReference>
<dbReference type="GO" id="GO:0016765">
    <property type="term" value="F:transferase activity, transferring alkyl or aryl (other than methyl) groups"/>
    <property type="evidence" value="ECO:0007669"/>
    <property type="project" value="InterPro"/>
</dbReference>
<dbReference type="SUPFAM" id="SSF102114">
    <property type="entry name" value="Radical SAM enzymes"/>
    <property type="match status" value="1"/>
</dbReference>
<dbReference type="PANTHER" id="PTHR43076:SF1">
    <property type="entry name" value="LIPOYL SYNTHASE 2"/>
    <property type="match status" value="1"/>
</dbReference>
<comment type="cofactor">
    <cofactor evidence="6">
        <name>[4Fe-4S] cluster</name>
        <dbReference type="ChEBI" id="CHEBI:49883"/>
    </cofactor>
    <text evidence="6">Binds 1 [4Fe-4S] cluster. The cluster is coordinated with 3 cysteines and an exchangeable S-adenosyl-L-methionine.</text>
</comment>
<feature type="binding site" evidence="6">
    <location>
        <position position="112"/>
    </location>
    <ligand>
        <name>[4Fe-4S] cluster</name>
        <dbReference type="ChEBI" id="CHEBI:49883"/>
        <note>4Fe-4S-S-AdoMet</note>
    </ligand>
</feature>
<keyword evidence="1 6" id="KW-0004">4Fe-4S</keyword>
<dbReference type="EMBL" id="DSQF01000006">
    <property type="protein sequence ID" value="HGZ42555.1"/>
    <property type="molecule type" value="Genomic_DNA"/>
</dbReference>
<accession>A0A832MKL2</accession>
<feature type="binding site" evidence="6">
    <location>
        <position position="115"/>
    </location>
    <ligand>
        <name>[4Fe-4S] cluster</name>
        <dbReference type="ChEBI" id="CHEBI:49883"/>
        <note>4Fe-4S-S-AdoMet</note>
    </ligand>
</feature>
<evidence type="ECO:0000256" key="2">
    <source>
        <dbReference type="ARBA" id="ARBA00022691"/>
    </source>
</evidence>
<feature type="compositionally biased region" description="Basic residues" evidence="7">
    <location>
        <begin position="21"/>
        <end position="31"/>
    </location>
</feature>
<name>A0A832MKL2_UNCEI</name>
<dbReference type="SFLD" id="SFLDG01389">
    <property type="entry name" value="menaquinone_synthsis_involved"/>
    <property type="match status" value="1"/>
</dbReference>
<keyword evidence="4 6" id="KW-0408">Iron</keyword>
<comment type="caution">
    <text evidence="9">The sequence shown here is derived from an EMBL/GenBank/DDBJ whole genome shotgun (WGS) entry which is preliminary data.</text>
</comment>
<comment type="function">
    <text evidence="6">Radical SAM enzyme that catalyzes the cyclization of dehypoxanthine futalosine (DHFL) into cyclic dehypoxanthine futalosine (CDHFL), a step in the biosynthesis of menaquinone (MK, vitamin K2).</text>
</comment>
<dbReference type="PROSITE" id="PS51918">
    <property type="entry name" value="RADICAL_SAM"/>
    <property type="match status" value="1"/>
</dbReference>
<keyword evidence="2 6" id="KW-0949">S-adenosyl-L-methionine</keyword>
<dbReference type="InterPro" id="IPR013785">
    <property type="entry name" value="Aldolase_TIM"/>
</dbReference>
<evidence type="ECO:0000259" key="8">
    <source>
        <dbReference type="PROSITE" id="PS51918"/>
    </source>
</evidence>
<keyword evidence="5 6" id="KW-0411">Iron-sulfur</keyword>
<evidence type="ECO:0000256" key="5">
    <source>
        <dbReference type="ARBA" id="ARBA00023014"/>
    </source>
</evidence>
<evidence type="ECO:0000256" key="1">
    <source>
        <dbReference type="ARBA" id="ARBA00022485"/>
    </source>
</evidence>
<organism evidence="9">
    <name type="scientific">Eiseniibacteriota bacterium</name>
    <dbReference type="NCBI Taxonomy" id="2212470"/>
    <lineage>
        <taxon>Bacteria</taxon>
        <taxon>Candidatus Eiseniibacteriota</taxon>
    </lineage>
</organism>
<dbReference type="GO" id="GO:0005506">
    <property type="term" value="F:iron ion binding"/>
    <property type="evidence" value="ECO:0007669"/>
    <property type="project" value="UniProtKB-UniRule"/>
</dbReference>
<comment type="similarity">
    <text evidence="6">Belongs to the radical SAM superfamily. MqnC family.</text>
</comment>
<protein>
    <recommendedName>
        <fullName evidence="6">Cyclic dehypoxanthine futalosine synthase</fullName>
        <shortName evidence="6">Cyclic DHFL synthase</shortName>
        <ecNumber evidence="6">1.21.98.1</ecNumber>
    </recommendedName>
    <alternativeName>
        <fullName evidence="6">Dehypoxanthine futalosine cyclase</fullName>
        <shortName evidence="6">DHFL cyclase</shortName>
    </alternativeName>
    <alternativeName>
        <fullName evidence="6">Menaquinone biosynthetic enzyme MqnC</fullName>
    </alternativeName>
</protein>
<dbReference type="InterPro" id="IPR045567">
    <property type="entry name" value="CofH/MnqC-like_C"/>
</dbReference>
<dbReference type="HAMAP" id="MF_00992">
    <property type="entry name" value="MqnC"/>
    <property type="match status" value="1"/>
</dbReference>
<evidence type="ECO:0000256" key="7">
    <source>
        <dbReference type="SAM" id="MobiDB-lite"/>
    </source>
</evidence>
<comment type="pathway">
    <text evidence="6">Quinol/quinone metabolism; menaquinone biosynthesis.</text>
</comment>
<dbReference type="SMART" id="SM00729">
    <property type="entry name" value="Elp3"/>
    <property type="match status" value="1"/>
</dbReference>
<dbReference type="EC" id="1.21.98.1" evidence="6"/>
<evidence type="ECO:0000256" key="4">
    <source>
        <dbReference type="ARBA" id="ARBA00023004"/>
    </source>
</evidence>
<comment type="catalytic activity">
    <reaction evidence="6">
        <text>dehypoxanthine futalosine + S-adenosyl-L-methionine = cyclic dehypoxanthinylfutalosinate + 5'-deoxyadenosine + L-methionine + H(+)</text>
        <dbReference type="Rhea" id="RHEA:33083"/>
        <dbReference type="ChEBI" id="CHEBI:15378"/>
        <dbReference type="ChEBI" id="CHEBI:17319"/>
        <dbReference type="ChEBI" id="CHEBI:57844"/>
        <dbReference type="ChEBI" id="CHEBI:58864"/>
        <dbReference type="ChEBI" id="CHEBI:59789"/>
        <dbReference type="ChEBI" id="CHEBI:64270"/>
        <dbReference type="EC" id="1.21.98.1"/>
    </reaction>
</comment>
<dbReference type="SFLD" id="SFLDS00029">
    <property type="entry name" value="Radical_SAM"/>
    <property type="match status" value="1"/>
</dbReference>
<dbReference type="InterPro" id="IPR006638">
    <property type="entry name" value="Elp3/MiaA/NifB-like_rSAM"/>
</dbReference>
<proteinExistence type="inferred from homology"/>
<dbReference type="SFLD" id="SFLDF00343">
    <property type="entry name" value="aminofutalosine_synthase_(mqnE"/>
    <property type="match status" value="1"/>
</dbReference>
<dbReference type="Pfam" id="PF04055">
    <property type="entry name" value="Radical_SAM"/>
    <property type="match status" value="1"/>
</dbReference>
<dbReference type="GO" id="GO:0051539">
    <property type="term" value="F:4 iron, 4 sulfur cluster binding"/>
    <property type="evidence" value="ECO:0007669"/>
    <property type="project" value="UniProtKB-KW"/>
</dbReference>
<dbReference type="GO" id="GO:0046992">
    <property type="term" value="F:oxidoreductase activity, acting on X-H and Y-H to form an X-Y bond"/>
    <property type="evidence" value="ECO:0007669"/>
    <property type="project" value="UniProtKB-UniRule"/>
</dbReference>
<feature type="domain" description="Radical SAM core" evidence="8">
    <location>
        <begin position="89"/>
        <end position="331"/>
    </location>
</feature>
<dbReference type="InterPro" id="IPR058240">
    <property type="entry name" value="rSAM_sf"/>
</dbReference>
<dbReference type="InterPro" id="IPR022431">
    <property type="entry name" value="Cyclic_DHFL_synthase_mqnC"/>
</dbReference>
<keyword evidence="3 6" id="KW-0479">Metal-binding</keyword>
<dbReference type="NCBIfam" id="TIGR03699">
    <property type="entry name" value="menaquin_MqnC"/>
    <property type="match status" value="1"/>
</dbReference>
<dbReference type="InterPro" id="IPR034405">
    <property type="entry name" value="F420"/>
</dbReference>
<reference evidence="9" key="1">
    <citation type="journal article" date="2020" name="mSystems">
        <title>Genome- and Community-Level Interaction Insights into Carbon Utilization and Element Cycling Functions of Hydrothermarchaeota in Hydrothermal Sediment.</title>
        <authorList>
            <person name="Zhou Z."/>
            <person name="Liu Y."/>
            <person name="Xu W."/>
            <person name="Pan J."/>
            <person name="Luo Z.H."/>
            <person name="Li M."/>
        </authorList>
    </citation>
    <scope>NUCLEOTIDE SEQUENCE [LARGE SCALE GENOMIC DNA]</scope>
    <source>
        <strain evidence="9">SpSt-381</strain>
    </source>
</reference>
<dbReference type="GO" id="GO:0009234">
    <property type="term" value="P:menaquinone biosynthetic process"/>
    <property type="evidence" value="ECO:0007669"/>
    <property type="project" value="UniProtKB-UniRule"/>
</dbReference>
<dbReference type="SFLD" id="SFLDF00342">
    <property type="entry name" value="cyclic_dehypoxanthine_futalosi"/>
    <property type="match status" value="1"/>
</dbReference>
<evidence type="ECO:0000313" key="9">
    <source>
        <dbReference type="EMBL" id="HGZ42555.1"/>
    </source>
</evidence>
<dbReference type="SFLD" id="SFLDG01064">
    <property type="entry name" value="F420__menaquinone_cofactor_bio"/>
    <property type="match status" value="1"/>
</dbReference>
<dbReference type="InterPro" id="IPR020050">
    <property type="entry name" value="FO_synthase_su2"/>
</dbReference>
<dbReference type="AlphaFoldDB" id="A0A832MKL2"/>
<evidence type="ECO:0000256" key="3">
    <source>
        <dbReference type="ARBA" id="ARBA00022723"/>
    </source>
</evidence>
<dbReference type="PANTHER" id="PTHR43076">
    <property type="entry name" value="FO SYNTHASE (COFH)"/>
    <property type="match status" value="1"/>
</dbReference>
<dbReference type="InterPro" id="IPR007197">
    <property type="entry name" value="rSAM"/>
</dbReference>
<feature type="binding site" evidence="6">
    <location>
        <position position="108"/>
    </location>
    <ligand>
        <name>[4Fe-4S] cluster</name>
        <dbReference type="ChEBI" id="CHEBI:49883"/>
        <note>4Fe-4S-S-AdoMet</note>
    </ligand>
</feature>
<evidence type="ECO:0000256" key="6">
    <source>
        <dbReference type="HAMAP-Rule" id="MF_00992"/>
    </source>
</evidence>
<dbReference type="Pfam" id="PF19288">
    <property type="entry name" value="CofH_C"/>
    <property type="match status" value="1"/>
</dbReference>
<dbReference type="UniPathway" id="UPA00079"/>